<feature type="region of interest" description="Disordered" evidence="4">
    <location>
        <begin position="125"/>
        <end position="170"/>
    </location>
</feature>
<dbReference type="PRINTS" id="PR02075">
    <property type="entry name" value="FIBSHEATHIP1"/>
</dbReference>
<reference evidence="5" key="1">
    <citation type="journal article" date="2023" name="Science">
        <title>Genome structures resolve the early diversification of teleost fishes.</title>
        <authorList>
            <person name="Parey E."/>
            <person name="Louis A."/>
            <person name="Montfort J."/>
            <person name="Bouchez O."/>
            <person name="Roques C."/>
            <person name="Iampietro C."/>
            <person name="Lluch J."/>
            <person name="Castinel A."/>
            <person name="Donnadieu C."/>
            <person name="Desvignes T."/>
            <person name="Floi Bucao C."/>
            <person name="Jouanno E."/>
            <person name="Wen M."/>
            <person name="Mejri S."/>
            <person name="Dirks R."/>
            <person name="Jansen H."/>
            <person name="Henkel C."/>
            <person name="Chen W.J."/>
            <person name="Zahm M."/>
            <person name="Cabau C."/>
            <person name="Klopp C."/>
            <person name="Thompson A.W."/>
            <person name="Robinson-Rechavi M."/>
            <person name="Braasch I."/>
            <person name="Lecointre G."/>
            <person name="Bobe J."/>
            <person name="Postlethwait J.H."/>
            <person name="Berthelot C."/>
            <person name="Roest Crollius H."/>
            <person name="Guiguen Y."/>
        </authorList>
    </citation>
    <scope>NUCLEOTIDE SEQUENCE</scope>
    <source>
        <strain evidence="5">WJC10195</strain>
    </source>
</reference>
<accession>A0A9Q1EMJ6</accession>
<sequence length="432" mass="48199">MSQKYRDRWAEGIAESSLPDSASPDTESDEGNEDPEVHEAFHKMRKLDKILALRISKEGEIKKQGMELHKKLWEELQELTPKETPERSDEAENTRLFLALASSTFGSTEEVDYPPLFETQVPEDRCDRDASFRRESETDHSITADSPKVAREERVADQSEGRQCGVDRGKKKQDFVKKNIELARDAGSQVLMTDAEKARLAEILRDVDGGDEEDQEDPDLLAVLTSTGEGYAPDPAEQDQLFHIDSRLQLLLPVEDFLSLRSKYRAHSLPEGPRAAWDSDGDRLPGEKVLQDMMATREQETRLREIDQQLERDQIGACERPALSERQLSTLLEDCVVALSRLPSLLTRSADRSPGASLDCPDSSCTLLDSTPRLSDSVLSELLRSACSLETPPPGNGTPWDKGTALGSDGKGRPIVPPAPARKKFHTFRPPQ</sequence>
<protein>
    <recommendedName>
        <fullName evidence="2">Fibrous sheath-interacting protein 1</fullName>
    </recommendedName>
</protein>
<evidence type="ECO:0000256" key="3">
    <source>
        <dbReference type="ARBA" id="ARBA00023054"/>
    </source>
</evidence>
<keyword evidence="3" id="KW-0175">Coiled coil</keyword>
<dbReference type="EMBL" id="JAINUF010000015">
    <property type="protein sequence ID" value="KAJ8341470.1"/>
    <property type="molecule type" value="Genomic_DNA"/>
</dbReference>
<organism evidence="5 6">
    <name type="scientific">Synaphobranchus kaupii</name>
    <name type="common">Kaup's arrowtooth eel</name>
    <dbReference type="NCBI Taxonomy" id="118154"/>
    <lineage>
        <taxon>Eukaryota</taxon>
        <taxon>Metazoa</taxon>
        <taxon>Chordata</taxon>
        <taxon>Craniata</taxon>
        <taxon>Vertebrata</taxon>
        <taxon>Euteleostomi</taxon>
        <taxon>Actinopterygii</taxon>
        <taxon>Neopterygii</taxon>
        <taxon>Teleostei</taxon>
        <taxon>Anguilliformes</taxon>
        <taxon>Synaphobranchidae</taxon>
        <taxon>Synaphobranchus</taxon>
    </lineage>
</organism>
<comment type="similarity">
    <text evidence="1">Belongs to the FSIP1 family.</text>
</comment>
<feature type="non-terminal residue" evidence="5">
    <location>
        <position position="1"/>
    </location>
</feature>
<evidence type="ECO:0000256" key="2">
    <source>
        <dbReference type="ARBA" id="ARBA00019480"/>
    </source>
</evidence>
<name>A0A9Q1EMJ6_SYNKA</name>
<feature type="region of interest" description="Disordered" evidence="4">
    <location>
        <begin position="1"/>
        <end position="40"/>
    </location>
</feature>
<dbReference type="Proteomes" id="UP001152622">
    <property type="component" value="Chromosome 15"/>
</dbReference>
<evidence type="ECO:0000313" key="5">
    <source>
        <dbReference type="EMBL" id="KAJ8341470.1"/>
    </source>
</evidence>
<keyword evidence="6" id="KW-1185">Reference proteome</keyword>
<feature type="compositionally biased region" description="Basic and acidic residues" evidence="4">
    <location>
        <begin position="1"/>
        <end position="10"/>
    </location>
</feature>
<dbReference type="AlphaFoldDB" id="A0A9Q1EMJ6"/>
<dbReference type="OrthoDB" id="9946895at2759"/>
<dbReference type="PANTHER" id="PTHR22012">
    <property type="entry name" value="FIBROUS SHEATH INTERACTING PROTEIN 1"/>
    <property type="match status" value="1"/>
</dbReference>
<dbReference type="PANTHER" id="PTHR22012:SF2">
    <property type="entry name" value="FIBROUS SHEATH-INTERACTING PROTEIN 1"/>
    <property type="match status" value="1"/>
</dbReference>
<gene>
    <name evidence="5" type="ORF">SKAU_G00337610</name>
</gene>
<dbReference type="InterPro" id="IPR026246">
    <property type="entry name" value="Fsip1"/>
</dbReference>
<feature type="compositionally biased region" description="Basic residues" evidence="4">
    <location>
        <begin position="421"/>
        <end position="432"/>
    </location>
</feature>
<evidence type="ECO:0000256" key="1">
    <source>
        <dbReference type="ARBA" id="ARBA00010495"/>
    </source>
</evidence>
<proteinExistence type="inferred from homology"/>
<dbReference type="Pfam" id="PF15554">
    <property type="entry name" value="FSIP1"/>
    <property type="match status" value="1"/>
</dbReference>
<evidence type="ECO:0000256" key="4">
    <source>
        <dbReference type="SAM" id="MobiDB-lite"/>
    </source>
</evidence>
<feature type="region of interest" description="Disordered" evidence="4">
    <location>
        <begin position="386"/>
        <end position="432"/>
    </location>
</feature>
<comment type="caution">
    <text evidence="5">The sequence shown here is derived from an EMBL/GenBank/DDBJ whole genome shotgun (WGS) entry which is preliminary data.</text>
</comment>
<evidence type="ECO:0000313" key="6">
    <source>
        <dbReference type="Proteomes" id="UP001152622"/>
    </source>
</evidence>